<dbReference type="Pfam" id="PF00126">
    <property type="entry name" value="HTH_1"/>
    <property type="match status" value="1"/>
</dbReference>
<organism evidence="6 7">
    <name type="scientific">Sulfitobacter pacificus</name>
    <dbReference type="NCBI Taxonomy" id="1499314"/>
    <lineage>
        <taxon>Bacteria</taxon>
        <taxon>Pseudomonadati</taxon>
        <taxon>Pseudomonadota</taxon>
        <taxon>Alphaproteobacteria</taxon>
        <taxon>Rhodobacterales</taxon>
        <taxon>Roseobacteraceae</taxon>
        <taxon>Sulfitobacter</taxon>
    </lineage>
</organism>
<keyword evidence="7" id="KW-1185">Reference proteome</keyword>
<dbReference type="PANTHER" id="PTHR30126:SF22">
    <property type="entry name" value="HTH-TYPE TRANSCRIPTIONAL REGULATOR YHAJ-RELATED"/>
    <property type="match status" value="1"/>
</dbReference>
<dbReference type="PRINTS" id="PR00039">
    <property type="entry name" value="HTHLYSR"/>
</dbReference>
<evidence type="ECO:0000259" key="5">
    <source>
        <dbReference type="PROSITE" id="PS50931"/>
    </source>
</evidence>
<dbReference type="InterPro" id="IPR036388">
    <property type="entry name" value="WH-like_DNA-bd_sf"/>
</dbReference>
<dbReference type="SUPFAM" id="SSF46785">
    <property type="entry name" value="Winged helix' DNA-binding domain"/>
    <property type="match status" value="1"/>
</dbReference>
<evidence type="ECO:0000313" key="6">
    <source>
        <dbReference type="EMBL" id="GLQ25578.1"/>
    </source>
</evidence>
<keyword evidence="4" id="KW-0804">Transcription</keyword>
<feature type="domain" description="HTH lysR-type" evidence="5">
    <location>
        <begin position="1"/>
        <end position="58"/>
    </location>
</feature>
<dbReference type="RefSeq" id="WP_284370012.1">
    <property type="nucleotide sequence ID" value="NZ_BSNL01000001.1"/>
</dbReference>
<dbReference type="Gene3D" id="3.40.190.290">
    <property type="match status" value="1"/>
</dbReference>
<evidence type="ECO:0000256" key="2">
    <source>
        <dbReference type="ARBA" id="ARBA00023015"/>
    </source>
</evidence>
<dbReference type="EMBL" id="BSNL01000001">
    <property type="protein sequence ID" value="GLQ25578.1"/>
    <property type="molecule type" value="Genomic_DNA"/>
</dbReference>
<proteinExistence type="inferred from homology"/>
<keyword evidence="2" id="KW-0805">Transcription regulation</keyword>
<dbReference type="Gene3D" id="1.10.10.10">
    <property type="entry name" value="Winged helix-like DNA-binding domain superfamily/Winged helix DNA-binding domain"/>
    <property type="match status" value="1"/>
</dbReference>
<evidence type="ECO:0000256" key="4">
    <source>
        <dbReference type="ARBA" id="ARBA00023163"/>
    </source>
</evidence>
<name>A0ABQ5VDJ4_9RHOB</name>
<dbReference type="InterPro" id="IPR000847">
    <property type="entry name" value="LysR_HTH_N"/>
</dbReference>
<sequence length="307" mass="33696">MKLDHLKVLRAVVETGTVKLAAETLNRTQPAISQALKALEFQTGTELFDRSGYRLELTPVGRRVYLQSLRVLSEADDLAHLIKHFEKGQEETITIAVDAAANPDVLTPVLLDLQSRFPDTRVILRAEVLSGAIEAVQTGTAALAVAPAIQVMLEEEGFDYIPVDRSFMRNVAAPSLIGAMGAPATLADLRGLHQIIARDSGQATGLFDRELGVQKGQRRWYVSDLHMKKQLLATGLGWGRLPEHLIADELAKGILQEIKLPNTHLSFDIEVFAFRMRKSSSGPVASYVWNTFEAASMSLEARERAGS</sequence>
<keyword evidence="3" id="KW-0238">DNA-binding</keyword>
<reference evidence="6" key="2">
    <citation type="submission" date="2023-01" db="EMBL/GenBank/DDBJ databases">
        <title>Draft genome sequence of Sulfitobacter pacificus strain NBRC 109915.</title>
        <authorList>
            <person name="Sun Q."/>
            <person name="Mori K."/>
        </authorList>
    </citation>
    <scope>NUCLEOTIDE SEQUENCE</scope>
    <source>
        <strain evidence="6">NBRC 109915</strain>
    </source>
</reference>
<accession>A0ABQ5VDJ4</accession>
<evidence type="ECO:0000256" key="3">
    <source>
        <dbReference type="ARBA" id="ARBA00023125"/>
    </source>
</evidence>
<reference evidence="6" key="1">
    <citation type="journal article" date="2014" name="Int. J. Syst. Evol. Microbiol.">
        <title>Complete genome of a new Firmicutes species belonging to the dominant human colonic microbiota ('Ruminococcus bicirculans') reveals two chromosomes and a selective capacity to utilize plant glucans.</title>
        <authorList>
            <consortium name="NISC Comparative Sequencing Program"/>
            <person name="Wegmann U."/>
            <person name="Louis P."/>
            <person name="Goesmann A."/>
            <person name="Henrissat B."/>
            <person name="Duncan S.H."/>
            <person name="Flint H.J."/>
        </authorList>
    </citation>
    <scope>NUCLEOTIDE SEQUENCE</scope>
    <source>
        <strain evidence="6">NBRC 109915</strain>
    </source>
</reference>
<dbReference type="PROSITE" id="PS50931">
    <property type="entry name" value="HTH_LYSR"/>
    <property type="match status" value="1"/>
</dbReference>
<dbReference type="Proteomes" id="UP001161388">
    <property type="component" value="Unassembled WGS sequence"/>
</dbReference>
<dbReference type="InterPro" id="IPR036390">
    <property type="entry name" value="WH_DNA-bd_sf"/>
</dbReference>
<evidence type="ECO:0000313" key="7">
    <source>
        <dbReference type="Proteomes" id="UP001161388"/>
    </source>
</evidence>
<gene>
    <name evidence="6" type="ORF">GCM10007927_03810</name>
</gene>
<dbReference type="PANTHER" id="PTHR30126">
    <property type="entry name" value="HTH-TYPE TRANSCRIPTIONAL REGULATOR"/>
    <property type="match status" value="1"/>
</dbReference>
<comment type="caution">
    <text evidence="6">The sequence shown here is derived from an EMBL/GenBank/DDBJ whole genome shotgun (WGS) entry which is preliminary data.</text>
</comment>
<dbReference type="Pfam" id="PF03466">
    <property type="entry name" value="LysR_substrate"/>
    <property type="match status" value="1"/>
</dbReference>
<protein>
    <submittedName>
        <fullName evidence="6">LysR family transcriptional regulator</fullName>
    </submittedName>
</protein>
<comment type="similarity">
    <text evidence="1">Belongs to the LysR transcriptional regulatory family.</text>
</comment>
<dbReference type="SUPFAM" id="SSF53850">
    <property type="entry name" value="Periplasmic binding protein-like II"/>
    <property type="match status" value="1"/>
</dbReference>
<evidence type="ECO:0000256" key="1">
    <source>
        <dbReference type="ARBA" id="ARBA00009437"/>
    </source>
</evidence>
<dbReference type="InterPro" id="IPR005119">
    <property type="entry name" value="LysR_subst-bd"/>
</dbReference>